<comment type="caution">
    <text evidence="1">The sequence shown here is derived from an EMBL/GenBank/DDBJ whole genome shotgun (WGS) entry which is preliminary data.</text>
</comment>
<evidence type="ECO:0000313" key="2">
    <source>
        <dbReference type="Proteomes" id="UP000215788"/>
    </source>
</evidence>
<proteinExistence type="predicted"/>
<evidence type="ECO:0000313" key="1">
    <source>
        <dbReference type="EMBL" id="OZY58601.1"/>
    </source>
</evidence>
<name>A0A266N7W0_9PSED</name>
<organism evidence="1 2">
    <name type="scientific">Pseudomonas lundensis</name>
    <dbReference type="NCBI Taxonomy" id="86185"/>
    <lineage>
        <taxon>Bacteria</taxon>
        <taxon>Pseudomonadati</taxon>
        <taxon>Pseudomonadota</taxon>
        <taxon>Gammaproteobacteria</taxon>
        <taxon>Pseudomonadales</taxon>
        <taxon>Pseudomonadaceae</taxon>
        <taxon>Pseudomonas</taxon>
    </lineage>
</organism>
<dbReference type="EMBL" id="NQKI01000024">
    <property type="protein sequence ID" value="OZY58601.1"/>
    <property type="molecule type" value="Genomic_DNA"/>
</dbReference>
<reference evidence="1 2" key="1">
    <citation type="submission" date="2017-08" db="EMBL/GenBank/DDBJ databases">
        <title>Genomic and metabolic characterisation of spoilage-associated Pseudomonas species.</title>
        <authorList>
            <person name="Stanborough T."/>
            <person name="Fegan N."/>
            <person name="Powell S.M."/>
            <person name="Singh T."/>
            <person name="Tamplin M.L."/>
            <person name="Chandry P.S."/>
        </authorList>
    </citation>
    <scope>NUCLEOTIDE SEQUENCE [LARGE SCALE GENOMIC DNA]</scope>
    <source>
        <strain evidence="1 2">L1802</strain>
    </source>
</reference>
<dbReference type="AlphaFoldDB" id="A0A266N7W0"/>
<protein>
    <submittedName>
        <fullName evidence="1">Uncharacterized protein</fullName>
    </submittedName>
</protein>
<dbReference type="Proteomes" id="UP000215788">
    <property type="component" value="Unassembled WGS sequence"/>
</dbReference>
<dbReference type="RefSeq" id="WP_094994154.1">
    <property type="nucleotide sequence ID" value="NZ_NQKI01000024.1"/>
</dbReference>
<sequence length="86" mass="9669">MLAPAELRVDWFTVITGILRAGYSIQSTAESIGVPRSTLIGWKQGAEPRYTEGERLVSFWCQTTGRERKALPMVAVGDWWAYHAKV</sequence>
<dbReference type="OrthoDB" id="9155114at2"/>
<accession>A0A266N7W0</accession>
<gene>
    <name evidence="1" type="ORF">CJF39_15155</name>
</gene>